<feature type="binding site" evidence="11">
    <location>
        <position position="290"/>
    </location>
    <ligand>
        <name>L-glutamine</name>
        <dbReference type="ChEBI" id="CHEBI:58359"/>
    </ligand>
</feature>
<dbReference type="InterPro" id="IPR006274">
    <property type="entry name" value="CarbamoylP_synth_ssu"/>
</dbReference>
<dbReference type="PRINTS" id="PR00097">
    <property type="entry name" value="ANTSNTHASEII"/>
</dbReference>
<dbReference type="Pfam" id="PF00988">
    <property type="entry name" value="CPSase_sm_chain"/>
    <property type="match status" value="1"/>
</dbReference>
<dbReference type="RefSeq" id="WP_190258503.1">
    <property type="nucleotide sequence ID" value="NZ_QFGA01000002.1"/>
</dbReference>
<keyword evidence="8 11" id="KW-0665">Pyrimidine biosynthesis</keyword>
<evidence type="ECO:0000256" key="6">
    <source>
        <dbReference type="ARBA" id="ARBA00022840"/>
    </source>
</evidence>
<dbReference type="PANTHER" id="PTHR43418:SF7">
    <property type="entry name" value="CARBAMOYL-PHOSPHATE SYNTHASE SMALL CHAIN"/>
    <property type="match status" value="1"/>
</dbReference>
<name>A0A4Y7RAF5_9FIRM</name>
<dbReference type="HAMAP" id="MF_01209">
    <property type="entry name" value="CPSase_S_chain"/>
    <property type="match status" value="1"/>
</dbReference>
<comment type="similarity">
    <text evidence="3 11">Belongs to the CarA family.</text>
</comment>
<dbReference type="GO" id="GO:0006207">
    <property type="term" value="P:'de novo' pyrimidine nucleobase biosynthetic process"/>
    <property type="evidence" value="ECO:0007669"/>
    <property type="project" value="InterPro"/>
</dbReference>
<evidence type="ECO:0000256" key="1">
    <source>
        <dbReference type="ARBA" id="ARBA00004812"/>
    </source>
</evidence>
<evidence type="ECO:0000313" key="14">
    <source>
        <dbReference type="Proteomes" id="UP000298324"/>
    </source>
</evidence>
<evidence type="ECO:0000256" key="7">
    <source>
        <dbReference type="ARBA" id="ARBA00022962"/>
    </source>
</evidence>
<dbReference type="PANTHER" id="PTHR43418">
    <property type="entry name" value="MULTIFUNCTIONAL TRYPTOPHAN BIOSYNTHESIS PROTEIN-RELATED"/>
    <property type="match status" value="1"/>
</dbReference>
<dbReference type="InterPro" id="IPR050472">
    <property type="entry name" value="Anth_synth/Amidotransfase"/>
</dbReference>
<gene>
    <name evidence="11 13" type="primary">carA</name>
    <name evidence="13" type="ORF">Psch_02807</name>
</gene>
<feature type="domain" description="Carbamoyl-phosphate synthase small subunit N-terminal" evidence="12">
    <location>
        <begin position="1"/>
        <end position="131"/>
    </location>
</feature>
<keyword evidence="11" id="KW-0028">Amino-acid biosynthesis</keyword>
<evidence type="ECO:0000256" key="2">
    <source>
        <dbReference type="ARBA" id="ARBA00005077"/>
    </source>
</evidence>
<keyword evidence="11" id="KW-0055">Arginine biosynthesis</keyword>
<feature type="binding site" evidence="11">
    <location>
        <position position="223"/>
    </location>
    <ligand>
        <name>L-glutamine</name>
        <dbReference type="ChEBI" id="CHEBI:58359"/>
    </ligand>
</feature>
<dbReference type="Gene3D" id="3.50.30.20">
    <property type="entry name" value="Carbamoyl-phosphate synthase small subunit, N-terminal domain"/>
    <property type="match status" value="1"/>
</dbReference>
<comment type="subunit">
    <text evidence="11">Composed of two chains; the small (or glutamine) chain promotes the hydrolysis of glutamine to ammonia, which is used by the large (or ammonia) chain to synthesize carbamoyl phosphate. Tetramer of heterodimers (alpha,beta)4.</text>
</comment>
<evidence type="ECO:0000256" key="8">
    <source>
        <dbReference type="ARBA" id="ARBA00022975"/>
    </source>
</evidence>
<dbReference type="NCBIfam" id="NF009475">
    <property type="entry name" value="PRK12838.1"/>
    <property type="match status" value="1"/>
</dbReference>
<protein>
    <recommendedName>
        <fullName evidence="11">Carbamoyl phosphate synthase small chain</fullName>
        <ecNumber evidence="11">6.3.5.5</ecNumber>
    </recommendedName>
    <alternativeName>
        <fullName evidence="11">Carbamoyl phosphate synthetase glutamine chain</fullName>
    </alternativeName>
</protein>
<proteinExistence type="inferred from homology"/>
<dbReference type="SUPFAM" id="SSF52317">
    <property type="entry name" value="Class I glutamine amidotransferase-like"/>
    <property type="match status" value="1"/>
</dbReference>
<evidence type="ECO:0000256" key="9">
    <source>
        <dbReference type="ARBA" id="ARBA00048816"/>
    </source>
</evidence>
<evidence type="ECO:0000313" key="13">
    <source>
        <dbReference type="EMBL" id="TEB05766.1"/>
    </source>
</evidence>
<comment type="caution">
    <text evidence="13">The sequence shown here is derived from an EMBL/GenBank/DDBJ whole genome shotgun (WGS) entry which is preliminary data.</text>
</comment>
<dbReference type="InterPro" id="IPR036480">
    <property type="entry name" value="CarbP_synth_ssu_N_sf"/>
</dbReference>
<keyword evidence="5 11" id="KW-0547">Nucleotide-binding</keyword>
<feature type="region of interest" description="CPSase" evidence="11">
    <location>
        <begin position="1"/>
        <end position="172"/>
    </location>
</feature>
<feature type="binding site" evidence="11">
    <location>
        <position position="45"/>
    </location>
    <ligand>
        <name>L-glutamine</name>
        <dbReference type="ChEBI" id="CHEBI:58359"/>
    </ligand>
</feature>
<dbReference type="InterPro" id="IPR017926">
    <property type="entry name" value="GATASE"/>
</dbReference>
<dbReference type="GO" id="GO:0005524">
    <property type="term" value="F:ATP binding"/>
    <property type="evidence" value="ECO:0007669"/>
    <property type="project" value="UniProtKB-UniRule"/>
</dbReference>
<dbReference type="NCBIfam" id="TIGR01368">
    <property type="entry name" value="CPSaseIIsmall"/>
    <property type="match status" value="1"/>
</dbReference>
<feature type="active site" evidence="11">
    <location>
        <position position="335"/>
    </location>
</feature>
<comment type="function">
    <text evidence="11">Small subunit of the glutamine-dependent carbamoyl phosphate synthetase (CPSase). CPSase catalyzes the formation of carbamoyl phosphate from the ammonia moiety of glutamine, carbonate, and phosphate donated by ATP, constituting the first step of 2 biosynthetic pathways, one leading to arginine and/or urea and the other to pyrimidine nucleotides. The small subunit (glutamine amidotransferase) binds and cleaves glutamine to supply the large subunit with the substrate ammonia.</text>
</comment>
<dbReference type="SUPFAM" id="SSF52021">
    <property type="entry name" value="Carbamoyl phosphate synthetase, small subunit N-terminal domain"/>
    <property type="match status" value="1"/>
</dbReference>
<dbReference type="PROSITE" id="PS51273">
    <property type="entry name" value="GATASE_TYPE_1"/>
    <property type="match status" value="1"/>
</dbReference>
<reference evidence="13 14" key="1">
    <citation type="journal article" date="2018" name="Environ. Microbiol.">
        <title>Novel energy conservation strategies and behaviour of Pelotomaculum schinkii driving syntrophic propionate catabolism.</title>
        <authorList>
            <person name="Hidalgo-Ahumada C.A.P."/>
            <person name="Nobu M.K."/>
            <person name="Narihiro T."/>
            <person name="Tamaki H."/>
            <person name="Liu W.T."/>
            <person name="Kamagata Y."/>
            <person name="Stams A.J.M."/>
            <person name="Imachi H."/>
            <person name="Sousa D.Z."/>
        </authorList>
    </citation>
    <scope>NUCLEOTIDE SEQUENCE [LARGE SCALE GENOMIC DNA]</scope>
    <source>
        <strain evidence="13 14">HH</strain>
    </source>
</reference>
<comment type="catalytic activity">
    <reaction evidence="9 11">
        <text>hydrogencarbonate + L-glutamine + 2 ATP + H2O = carbamoyl phosphate + L-glutamate + 2 ADP + phosphate + 2 H(+)</text>
        <dbReference type="Rhea" id="RHEA:18633"/>
        <dbReference type="ChEBI" id="CHEBI:15377"/>
        <dbReference type="ChEBI" id="CHEBI:15378"/>
        <dbReference type="ChEBI" id="CHEBI:17544"/>
        <dbReference type="ChEBI" id="CHEBI:29985"/>
        <dbReference type="ChEBI" id="CHEBI:30616"/>
        <dbReference type="ChEBI" id="CHEBI:43474"/>
        <dbReference type="ChEBI" id="CHEBI:58228"/>
        <dbReference type="ChEBI" id="CHEBI:58359"/>
        <dbReference type="ChEBI" id="CHEBI:456216"/>
        <dbReference type="EC" id="6.3.5.5"/>
    </reaction>
</comment>
<dbReference type="GO" id="GO:0044205">
    <property type="term" value="P:'de novo' UMP biosynthetic process"/>
    <property type="evidence" value="ECO:0007669"/>
    <property type="project" value="UniProtKB-UniRule"/>
</dbReference>
<dbReference type="GO" id="GO:0004359">
    <property type="term" value="F:glutaminase activity"/>
    <property type="evidence" value="ECO:0007669"/>
    <property type="project" value="RHEA"/>
</dbReference>
<dbReference type="CDD" id="cd01744">
    <property type="entry name" value="GATase1_CPSase"/>
    <property type="match status" value="1"/>
</dbReference>
<feature type="active site" evidence="11">
    <location>
        <position position="333"/>
    </location>
</feature>
<keyword evidence="6 11" id="KW-0067">ATP-binding</keyword>
<dbReference type="Pfam" id="PF00117">
    <property type="entry name" value="GATase"/>
    <property type="match status" value="1"/>
</dbReference>
<dbReference type="Proteomes" id="UP000298324">
    <property type="component" value="Unassembled WGS sequence"/>
</dbReference>
<dbReference type="EC" id="6.3.5.5" evidence="11"/>
<keyword evidence="7 11" id="KW-0315">Glutamine amidotransferase</keyword>
<dbReference type="Gene3D" id="3.40.50.880">
    <property type="match status" value="1"/>
</dbReference>
<evidence type="ECO:0000256" key="10">
    <source>
        <dbReference type="ARBA" id="ARBA00049285"/>
    </source>
</evidence>
<keyword evidence="14" id="KW-1185">Reference proteome</keyword>
<feature type="binding site" evidence="11">
    <location>
        <position position="292"/>
    </location>
    <ligand>
        <name>L-glutamine</name>
        <dbReference type="ChEBI" id="CHEBI:58359"/>
    </ligand>
</feature>
<dbReference type="UniPathway" id="UPA00070">
    <property type="reaction ID" value="UER00115"/>
</dbReference>
<dbReference type="InterPro" id="IPR029062">
    <property type="entry name" value="Class_I_gatase-like"/>
</dbReference>
<comment type="pathway">
    <text evidence="2 11">Amino-acid biosynthesis; L-arginine biosynthesis; carbamoyl phosphate from bicarbonate: step 1/1.</text>
</comment>
<dbReference type="FunFam" id="3.50.30.20:FF:000001">
    <property type="entry name" value="Carbamoyl-phosphate synthase small chain"/>
    <property type="match status" value="1"/>
</dbReference>
<comment type="catalytic activity">
    <reaction evidence="10 11">
        <text>L-glutamine + H2O = L-glutamate + NH4(+)</text>
        <dbReference type="Rhea" id="RHEA:15889"/>
        <dbReference type="ChEBI" id="CHEBI:15377"/>
        <dbReference type="ChEBI" id="CHEBI:28938"/>
        <dbReference type="ChEBI" id="CHEBI:29985"/>
        <dbReference type="ChEBI" id="CHEBI:58359"/>
    </reaction>
</comment>
<organism evidence="13 14">
    <name type="scientific">Pelotomaculum schinkii</name>
    <dbReference type="NCBI Taxonomy" id="78350"/>
    <lineage>
        <taxon>Bacteria</taxon>
        <taxon>Bacillati</taxon>
        <taxon>Bacillota</taxon>
        <taxon>Clostridia</taxon>
        <taxon>Eubacteriales</taxon>
        <taxon>Desulfotomaculaceae</taxon>
        <taxon>Pelotomaculum</taxon>
    </lineage>
</organism>
<dbReference type="GO" id="GO:0006541">
    <property type="term" value="P:glutamine metabolic process"/>
    <property type="evidence" value="ECO:0007669"/>
    <property type="project" value="InterPro"/>
</dbReference>
<evidence type="ECO:0000256" key="5">
    <source>
        <dbReference type="ARBA" id="ARBA00022741"/>
    </source>
</evidence>
<feature type="active site" description="Nucleophile" evidence="11">
    <location>
        <position position="248"/>
    </location>
</feature>
<accession>A0A4Y7RAF5</accession>
<evidence type="ECO:0000256" key="4">
    <source>
        <dbReference type="ARBA" id="ARBA00022598"/>
    </source>
</evidence>
<evidence type="ECO:0000256" key="3">
    <source>
        <dbReference type="ARBA" id="ARBA00007800"/>
    </source>
</evidence>
<dbReference type="EMBL" id="QFGA01000002">
    <property type="protein sequence ID" value="TEB05766.1"/>
    <property type="molecule type" value="Genomic_DNA"/>
</dbReference>
<feature type="binding site" evidence="11">
    <location>
        <position position="221"/>
    </location>
    <ligand>
        <name>L-glutamine</name>
        <dbReference type="ChEBI" id="CHEBI:58359"/>
    </ligand>
</feature>
<dbReference type="UniPathway" id="UPA00068">
    <property type="reaction ID" value="UER00171"/>
</dbReference>
<comment type="pathway">
    <text evidence="1 11">Pyrimidine metabolism; UMP biosynthesis via de novo pathway; (S)-dihydroorotate from bicarbonate: step 1/3.</text>
</comment>
<feature type="binding site" evidence="11">
    <location>
        <position position="249"/>
    </location>
    <ligand>
        <name>L-glutamine</name>
        <dbReference type="ChEBI" id="CHEBI:58359"/>
    </ligand>
</feature>
<dbReference type="PRINTS" id="PR00099">
    <property type="entry name" value="CPSGATASE"/>
</dbReference>
<dbReference type="SMART" id="SM01097">
    <property type="entry name" value="CPSase_sm_chain"/>
    <property type="match status" value="1"/>
</dbReference>
<feature type="binding site" evidence="11">
    <location>
        <position position="252"/>
    </location>
    <ligand>
        <name>L-glutamine</name>
        <dbReference type="ChEBI" id="CHEBI:58359"/>
    </ligand>
</feature>
<evidence type="ECO:0000259" key="12">
    <source>
        <dbReference type="SMART" id="SM01097"/>
    </source>
</evidence>
<dbReference type="InterPro" id="IPR002474">
    <property type="entry name" value="CarbamoylP_synth_ssu_N"/>
</dbReference>
<dbReference type="InterPro" id="IPR035686">
    <property type="entry name" value="CPSase_GATase1"/>
</dbReference>
<dbReference type="GO" id="GO:0006526">
    <property type="term" value="P:L-arginine biosynthetic process"/>
    <property type="evidence" value="ECO:0007669"/>
    <property type="project" value="UniProtKB-UniRule"/>
</dbReference>
<sequence>MQAMLALEDGTIFTGEAFGSTGERWGEVVFNTGMTGYQEVLTDPSYCGQIVVMTYPLIGNYGIMKEDFESKRSFVRGFVVREECRHPSNWRLAETIDSFLKKENVIGLSGIDTRALTRHLRSFGTMRGVISTGTNDVQALVERAKNCPQLTGQELVPTVATTKSYTFPGPGRRVALIDFGAKQNIIRCLQERDCEVVVAPYNITAQEVMSLNPAGVVLSNGPGDPTDVPYAIKTARELVGHVPILGICLGHQILGLAMGCKTYKMKFGHRGANHPVKDLITGRVYISSHNHGFSVDEESMRGLDVIVSHRNLNDDTVEGLKHKFLPVFSVQYHPEASPGPKDSEYIFDQFMDMMTGKEA</sequence>
<keyword evidence="4 11" id="KW-0436">Ligase</keyword>
<evidence type="ECO:0000256" key="11">
    <source>
        <dbReference type="HAMAP-Rule" id="MF_01209"/>
    </source>
</evidence>
<feature type="binding site" evidence="11">
    <location>
        <position position="293"/>
    </location>
    <ligand>
        <name>L-glutamine</name>
        <dbReference type="ChEBI" id="CHEBI:58359"/>
    </ligand>
</feature>
<dbReference type="AlphaFoldDB" id="A0A4Y7RAF5"/>
<dbReference type="PRINTS" id="PR00096">
    <property type="entry name" value="GATASE"/>
</dbReference>
<dbReference type="GO" id="GO:0004088">
    <property type="term" value="F:carbamoyl-phosphate synthase (glutamine-hydrolyzing) activity"/>
    <property type="evidence" value="ECO:0007669"/>
    <property type="project" value="UniProtKB-UniRule"/>
</dbReference>